<sequence>MAVYIRQGQQQLPGGAGWEVFFSPTPLPLTALDSKMSLGLASQGAFLGDTELKQVGVSRIVRKTSEKQSRWVIENSVTSWRKLMGEQLADGNTGLFLGLGTVDCDDDGEQIVFHGDYNQLASEGLSQIKPLSGLTLLNSTTASHIAELLQITGVNGVYSPHADAGGNAIAEAYFNLCEGQCELALVSGGSPKISPWYFLAYQSALSTFAKQAWFPAEAVSTALLSCNPDLAEGCLLGVQRGFSASFEVNHAALDLMSLHLSPQLAGQSSGPLRQIIHVGHPEVAQQMAEQCRRFYPDAHHLLLDRQIGTAGPAGSVVGLNLALEIIKRQTLMSNEQGALETVDCDVGDCRHVVVACYGLLGQQVFALVGDVAAAEEAEGNRKGAKDD</sequence>
<comment type="caution">
    <text evidence="2">The sequence shown here is derived from an EMBL/GenBank/DDBJ whole genome shotgun (WGS) entry which is preliminary data.</text>
</comment>
<evidence type="ECO:0000313" key="2">
    <source>
        <dbReference type="EMBL" id="MDV5172360.1"/>
    </source>
</evidence>
<keyword evidence="3" id="KW-1185">Reference proteome</keyword>
<gene>
    <name evidence="2" type="ORF">R2X38_25490</name>
</gene>
<feature type="domain" description="Beta-ketoacyl synthase-like N-terminal" evidence="1">
    <location>
        <begin position="58"/>
        <end position="205"/>
    </location>
</feature>
<dbReference type="InterPro" id="IPR016039">
    <property type="entry name" value="Thiolase-like"/>
</dbReference>
<dbReference type="Pfam" id="PF00109">
    <property type="entry name" value="ketoacyl-synt"/>
    <property type="match status" value="1"/>
</dbReference>
<reference evidence="2 3" key="1">
    <citation type="submission" date="2023-10" db="EMBL/GenBank/DDBJ databases">
        <title>Marine bacteria isolated from horseshoe crab.</title>
        <authorList>
            <person name="Cheng T.H."/>
        </authorList>
    </citation>
    <scope>NUCLEOTIDE SEQUENCE [LARGE SCALE GENOMIC DNA]</scope>
    <source>
        <strain evidence="2 3">HSC6</strain>
    </source>
</reference>
<dbReference type="SUPFAM" id="SSF53901">
    <property type="entry name" value="Thiolase-like"/>
    <property type="match status" value="1"/>
</dbReference>
<dbReference type="InterPro" id="IPR014030">
    <property type="entry name" value="Ketoacyl_synth_N"/>
</dbReference>
<proteinExistence type="predicted"/>
<dbReference type="Gene3D" id="3.40.47.10">
    <property type="match status" value="1"/>
</dbReference>
<dbReference type="Proteomes" id="UP001186452">
    <property type="component" value="Unassembled WGS sequence"/>
</dbReference>
<evidence type="ECO:0000259" key="1">
    <source>
        <dbReference type="Pfam" id="PF00109"/>
    </source>
</evidence>
<organism evidence="2 3">
    <name type="scientific">Photobacterium rosenbergii</name>
    <dbReference type="NCBI Taxonomy" id="294936"/>
    <lineage>
        <taxon>Bacteria</taxon>
        <taxon>Pseudomonadati</taxon>
        <taxon>Pseudomonadota</taxon>
        <taxon>Gammaproteobacteria</taxon>
        <taxon>Vibrionales</taxon>
        <taxon>Vibrionaceae</taxon>
        <taxon>Photobacterium</taxon>
    </lineage>
</organism>
<dbReference type="RefSeq" id="WP_317525156.1">
    <property type="nucleotide sequence ID" value="NZ_JAWJZI010000028.1"/>
</dbReference>
<protein>
    <submittedName>
        <fullName evidence="2">Beta-ketoacyl synthase N-terminal-like domain-containing protein</fullName>
    </submittedName>
</protein>
<name>A0ABU3ZQG3_9GAMM</name>
<accession>A0ABU3ZQG3</accession>
<dbReference type="EMBL" id="JAWJZI010000028">
    <property type="protein sequence ID" value="MDV5172360.1"/>
    <property type="molecule type" value="Genomic_DNA"/>
</dbReference>
<evidence type="ECO:0000313" key="3">
    <source>
        <dbReference type="Proteomes" id="UP001186452"/>
    </source>
</evidence>